<dbReference type="AlphaFoldDB" id="A0A517LEE1"/>
<name>A0A517LEE1_9PEZI</name>
<accession>A0A517LEE1</accession>
<dbReference type="STRING" id="50376.A0A517LEE1"/>
<keyword evidence="1" id="KW-1133">Transmembrane helix</keyword>
<evidence type="ECO:0000313" key="2">
    <source>
        <dbReference type="EMBL" id="QDS73994.1"/>
    </source>
</evidence>
<feature type="transmembrane region" description="Helical" evidence="1">
    <location>
        <begin position="397"/>
        <end position="419"/>
    </location>
</feature>
<dbReference type="Proteomes" id="UP000316270">
    <property type="component" value="Chromosome 10"/>
</dbReference>
<keyword evidence="1" id="KW-0812">Transmembrane</keyword>
<proteinExistence type="predicted"/>
<dbReference type="EMBL" id="CP042194">
    <property type="protein sequence ID" value="QDS73994.1"/>
    <property type="molecule type" value="Genomic_DNA"/>
</dbReference>
<keyword evidence="3" id="KW-1185">Reference proteome</keyword>
<feature type="transmembrane region" description="Helical" evidence="1">
    <location>
        <begin position="361"/>
        <end position="385"/>
    </location>
</feature>
<organism evidence="2 3">
    <name type="scientific">Venturia effusa</name>
    <dbReference type="NCBI Taxonomy" id="50376"/>
    <lineage>
        <taxon>Eukaryota</taxon>
        <taxon>Fungi</taxon>
        <taxon>Dikarya</taxon>
        <taxon>Ascomycota</taxon>
        <taxon>Pezizomycotina</taxon>
        <taxon>Dothideomycetes</taxon>
        <taxon>Pleosporomycetidae</taxon>
        <taxon>Venturiales</taxon>
        <taxon>Venturiaceae</taxon>
        <taxon>Venturia</taxon>
    </lineage>
</organism>
<reference evidence="2 3" key="1">
    <citation type="submission" date="2019-07" db="EMBL/GenBank/DDBJ databases">
        <title>Finished genome of Venturia effusa.</title>
        <authorList>
            <person name="Young C.A."/>
            <person name="Cox M.P."/>
            <person name="Ganley A.R.D."/>
            <person name="David W.J."/>
        </authorList>
    </citation>
    <scope>NUCLEOTIDE SEQUENCE [LARGE SCALE GENOMIC DNA]</scope>
    <source>
        <strain evidence="3">albino</strain>
    </source>
</reference>
<gene>
    <name evidence="2" type="ORF">FKW77_008635</name>
</gene>
<keyword evidence="1" id="KW-0472">Membrane</keyword>
<dbReference type="OrthoDB" id="5392974at2759"/>
<evidence type="ECO:0000313" key="3">
    <source>
        <dbReference type="Proteomes" id="UP000316270"/>
    </source>
</evidence>
<protein>
    <submittedName>
        <fullName evidence="2">Uncharacterized protein</fullName>
    </submittedName>
</protein>
<evidence type="ECO:0000256" key="1">
    <source>
        <dbReference type="SAM" id="Phobius"/>
    </source>
</evidence>
<sequence length="438" mass="49833">MNHPELVDDELLDKVLNQEPPSGKVYRTSITVLEACGNTIEWHDHIGDDELSSILSTIPSCANSKQSGGKAMRVIFIQNEYKAEALQAVTLPPITKKILREGGLSGPLMCELASPDLKWDKMGDSRFVSNHPDQTLKSFEISYRQQAGWGNQIGANALLPFTQFTRTENLSTYFCINYPPRAFQRLKRHAKEDPLLLSREFFIDALAADECLRAWKSTIGATRDVLIRFELQIDEKHIHSDTLALHRLSKTWHMLAQDISDLLAQLHFLQKSYGEYMALLQDPRNDWAVDLSSNAKESFEALESRCHVYARWILNYRDRTNIRINLLFHLSNQIEARTQREIAALSARIAEQTQRDSSSMITIAAVTMLFLPGTFVSAILSTTFFDYGRDGLAVSGQWWILPAATFPLMVLVFGVWLAWQRRLVGKGEVVMREREKMA</sequence>
<dbReference type="Gene3D" id="1.20.58.340">
    <property type="entry name" value="Magnesium transport protein CorA, transmembrane region"/>
    <property type="match status" value="1"/>
</dbReference>